<feature type="transmembrane region" description="Helical" evidence="1">
    <location>
        <begin position="44"/>
        <end position="67"/>
    </location>
</feature>
<keyword evidence="1" id="KW-0812">Transmembrane</keyword>
<accession>A0ABW2F904</accession>
<evidence type="ECO:0000313" key="2">
    <source>
        <dbReference type="EMBL" id="MFC7148469.1"/>
    </source>
</evidence>
<evidence type="ECO:0000256" key="1">
    <source>
        <dbReference type="SAM" id="Phobius"/>
    </source>
</evidence>
<evidence type="ECO:0000313" key="3">
    <source>
        <dbReference type="Proteomes" id="UP001596378"/>
    </source>
</evidence>
<reference evidence="3" key="1">
    <citation type="journal article" date="2019" name="Int. J. Syst. Evol. Microbiol.">
        <title>The Global Catalogue of Microorganisms (GCM) 10K type strain sequencing project: providing services to taxonomists for standard genome sequencing and annotation.</title>
        <authorList>
            <consortium name="The Broad Institute Genomics Platform"/>
            <consortium name="The Broad Institute Genome Sequencing Center for Infectious Disease"/>
            <person name="Wu L."/>
            <person name="Ma J."/>
        </authorList>
    </citation>
    <scope>NUCLEOTIDE SEQUENCE [LARGE SCALE GENOMIC DNA]</scope>
    <source>
        <strain evidence="3">KCTC 12907</strain>
    </source>
</reference>
<gene>
    <name evidence="2" type="ORF">ACFQMJ_08030</name>
</gene>
<organism evidence="2 3">
    <name type="scientific">Cohnella cellulosilytica</name>
    <dbReference type="NCBI Taxonomy" id="986710"/>
    <lineage>
        <taxon>Bacteria</taxon>
        <taxon>Bacillati</taxon>
        <taxon>Bacillota</taxon>
        <taxon>Bacilli</taxon>
        <taxon>Bacillales</taxon>
        <taxon>Paenibacillaceae</taxon>
        <taxon>Cohnella</taxon>
    </lineage>
</organism>
<proteinExistence type="predicted"/>
<dbReference type="RefSeq" id="WP_378107487.1">
    <property type="nucleotide sequence ID" value="NZ_JBHSUP010000026.1"/>
</dbReference>
<dbReference type="Proteomes" id="UP001596378">
    <property type="component" value="Unassembled WGS sequence"/>
</dbReference>
<protein>
    <submittedName>
        <fullName evidence="2">Uncharacterized protein</fullName>
    </submittedName>
</protein>
<comment type="caution">
    <text evidence="2">The sequence shown here is derived from an EMBL/GenBank/DDBJ whole genome shotgun (WGS) entry which is preliminary data.</text>
</comment>
<keyword evidence="1" id="KW-1133">Transmembrane helix</keyword>
<keyword evidence="3" id="KW-1185">Reference proteome</keyword>
<name>A0ABW2F904_9BACL</name>
<sequence>MDGAGLFAQNSFGIPLNKIRRVRPKKPSRAWTAFWGRDAVISRLGWGECVILMNMPHFVIIITISLIKWPYNKDMKDRPANEDGDPDVRQAISHIGE</sequence>
<keyword evidence="1" id="KW-0472">Membrane</keyword>
<dbReference type="EMBL" id="JBHTAI010000004">
    <property type="protein sequence ID" value="MFC7148469.1"/>
    <property type="molecule type" value="Genomic_DNA"/>
</dbReference>